<keyword evidence="3" id="KW-1185">Reference proteome</keyword>
<dbReference type="PROSITE" id="PS51186">
    <property type="entry name" value="GNAT"/>
    <property type="match status" value="1"/>
</dbReference>
<dbReference type="PANTHER" id="PTHR43415">
    <property type="entry name" value="SPERMIDINE N(1)-ACETYLTRANSFERASE"/>
    <property type="match status" value="1"/>
</dbReference>
<dbReference type="SUPFAM" id="SSF55729">
    <property type="entry name" value="Acyl-CoA N-acyltransferases (Nat)"/>
    <property type="match status" value="1"/>
</dbReference>
<dbReference type="Pfam" id="PF13302">
    <property type="entry name" value="Acetyltransf_3"/>
    <property type="match status" value="1"/>
</dbReference>
<protein>
    <submittedName>
        <fullName evidence="2">Spermidine N1-acetyltransferase</fullName>
    </submittedName>
</protein>
<accession>A0ABP3QPE0</accession>
<feature type="domain" description="N-acetyltransferase" evidence="1">
    <location>
        <begin position="5"/>
        <end position="165"/>
    </location>
</feature>
<dbReference type="Gene3D" id="3.40.630.30">
    <property type="match status" value="1"/>
</dbReference>
<sequence length="167" mass="19943">MEQKLRLRTIEKTDLEFLHKLNNDPDVMKFWFEEPYMSMEKLKEAHEKSQNSTQHRQFILALDNEKIGYVGLFDMEERHRNAEFGIMIDPEFQGNGYAGKATKLALEYGFQQLNLHKIFLFVAKKNEKAIHIYEKIGFQIEGELKEHFFVDGTYHDAVMMRIFQRDF</sequence>
<organism evidence="2 3">
    <name type="scientific">Virgibacillus siamensis</name>
    <dbReference type="NCBI Taxonomy" id="480071"/>
    <lineage>
        <taxon>Bacteria</taxon>
        <taxon>Bacillati</taxon>
        <taxon>Bacillota</taxon>
        <taxon>Bacilli</taxon>
        <taxon>Bacillales</taxon>
        <taxon>Bacillaceae</taxon>
        <taxon>Virgibacillus</taxon>
    </lineage>
</organism>
<dbReference type="InterPro" id="IPR016181">
    <property type="entry name" value="Acyl_CoA_acyltransferase"/>
</dbReference>
<dbReference type="CDD" id="cd04301">
    <property type="entry name" value="NAT_SF"/>
    <property type="match status" value="1"/>
</dbReference>
<name>A0ABP3QPE0_9BACI</name>
<evidence type="ECO:0000313" key="3">
    <source>
        <dbReference type="Proteomes" id="UP001500866"/>
    </source>
</evidence>
<evidence type="ECO:0000259" key="1">
    <source>
        <dbReference type="PROSITE" id="PS51186"/>
    </source>
</evidence>
<dbReference type="Proteomes" id="UP001500866">
    <property type="component" value="Unassembled WGS sequence"/>
</dbReference>
<reference evidence="3" key="1">
    <citation type="journal article" date="2019" name="Int. J. Syst. Evol. Microbiol.">
        <title>The Global Catalogue of Microorganisms (GCM) 10K type strain sequencing project: providing services to taxonomists for standard genome sequencing and annotation.</title>
        <authorList>
            <consortium name="The Broad Institute Genomics Platform"/>
            <consortium name="The Broad Institute Genome Sequencing Center for Infectious Disease"/>
            <person name="Wu L."/>
            <person name="Ma J."/>
        </authorList>
    </citation>
    <scope>NUCLEOTIDE SEQUENCE [LARGE SCALE GENOMIC DNA]</scope>
    <source>
        <strain evidence="3">JCM 15395</strain>
    </source>
</reference>
<gene>
    <name evidence="2" type="primary">speG</name>
    <name evidence="2" type="ORF">GCM10009001_03720</name>
</gene>
<evidence type="ECO:0000313" key="2">
    <source>
        <dbReference type="EMBL" id="GAA0590966.1"/>
    </source>
</evidence>
<proteinExistence type="predicted"/>
<dbReference type="PANTHER" id="PTHR43415:SF6">
    <property type="entry name" value="SPERMIDINE N(1)-ACETYLTRANSFERASE"/>
    <property type="match status" value="1"/>
</dbReference>
<dbReference type="InterPro" id="IPR000182">
    <property type="entry name" value="GNAT_dom"/>
</dbReference>
<comment type="caution">
    <text evidence="2">The sequence shown here is derived from an EMBL/GenBank/DDBJ whole genome shotgun (WGS) entry which is preliminary data.</text>
</comment>
<dbReference type="EMBL" id="BAAADS010000001">
    <property type="protein sequence ID" value="GAA0590966.1"/>
    <property type="molecule type" value="Genomic_DNA"/>
</dbReference>
<dbReference type="RefSeq" id="WP_343809769.1">
    <property type="nucleotide sequence ID" value="NZ_BAAADS010000001.1"/>
</dbReference>